<comment type="caution">
    <text evidence="1">The sequence shown here is derived from an EMBL/GenBank/DDBJ whole genome shotgun (WGS) entry which is preliminary data.</text>
</comment>
<dbReference type="RefSeq" id="WP_154373906.1">
    <property type="nucleotide sequence ID" value="NZ_WKJJ01000006.1"/>
</dbReference>
<gene>
    <name evidence="1" type="ORF">GJ700_11855</name>
</gene>
<dbReference type="AlphaFoldDB" id="A0A7X2LU11"/>
<reference evidence="1 2" key="1">
    <citation type="submission" date="2019-11" db="EMBL/GenBank/DDBJ databases">
        <title>Novel species isolated from a subtropical stream in China.</title>
        <authorList>
            <person name="Lu H."/>
        </authorList>
    </citation>
    <scope>NUCLEOTIDE SEQUENCE [LARGE SCALE GENOMIC DNA]</scope>
    <source>
        <strain evidence="1 2">FT92W</strain>
    </source>
</reference>
<organism evidence="1 2">
    <name type="scientific">Pseudoduganella rivuli</name>
    <dbReference type="NCBI Taxonomy" id="2666085"/>
    <lineage>
        <taxon>Bacteria</taxon>
        <taxon>Pseudomonadati</taxon>
        <taxon>Pseudomonadota</taxon>
        <taxon>Betaproteobacteria</taxon>
        <taxon>Burkholderiales</taxon>
        <taxon>Oxalobacteraceae</taxon>
        <taxon>Telluria group</taxon>
        <taxon>Pseudoduganella</taxon>
    </lineage>
</organism>
<dbReference type="Proteomes" id="UP000446768">
    <property type="component" value="Unassembled WGS sequence"/>
</dbReference>
<dbReference type="EMBL" id="WKJJ01000006">
    <property type="protein sequence ID" value="MRV72404.1"/>
    <property type="molecule type" value="Genomic_DNA"/>
</dbReference>
<name>A0A7X2LU11_9BURK</name>
<keyword evidence="2" id="KW-1185">Reference proteome</keyword>
<evidence type="ECO:0000313" key="1">
    <source>
        <dbReference type="EMBL" id="MRV72404.1"/>
    </source>
</evidence>
<accession>A0A7X2LU11</accession>
<evidence type="ECO:0000313" key="2">
    <source>
        <dbReference type="Proteomes" id="UP000446768"/>
    </source>
</evidence>
<sequence length="239" mass="26526">MSEQDMPAPYRSHMLAAGYGSFLRACIQDALDNLRFCNEEAAESLSEQVAIAERATNHGDVNSPDFQLAILRFFSGFHILSLAWEGFSRQRFIDSRVRCPFCAARATSYEFCFENCDSRLVISCPRCAEVVDIPFGAAVPSLLVSLTGTLSLNDVPPYARAVVNIPSKIASERINIDWPMDETGKLVSHFQLPLDVISNAALVCRVLFAWDRQFGCISFKFRKIDGEIHTPARPASGIP</sequence>
<protein>
    <submittedName>
        <fullName evidence="1">Uncharacterized protein</fullName>
    </submittedName>
</protein>
<proteinExistence type="predicted"/>